<dbReference type="Proteomes" id="UP001149165">
    <property type="component" value="Unassembled WGS sequence"/>
</dbReference>
<name>A0A9W9K6J2_9EURO</name>
<organism evidence="3 4">
    <name type="scientific">Penicillium angulare</name>
    <dbReference type="NCBI Taxonomy" id="116970"/>
    <lineage>
        <taxon>Eukaryota</taxon>
        <taxon>Fungi</taxon>
        <taxon>Dikarya</taxon>
        <taxon>Ascomycota</taxon>
        <taxon>Pezizomycotina</taxon>
        <taxon>Eurotiomycetes</taxon>
        <taxon>Eurotiomycetidae</taxon>
        <taxon>Eurotiales</taxon>
        <taxon>Aspergillaceae</taxon>
        <taxon>Penicillium</taxon>
    </lineage>
</organism>
<dbReference type="Pfam" id="PF00775">
    <property type="entry name" value="Dioxygenase_C"/>
    <property type="match status" value="1"/>
</dbReference>
<dbReference type="EMBL" id="JAPQKH010000006">
    <property type="protein sequence ID" value="KAJ5094396.1"/>
    <property type="molecule type" value="Genomic_DNA"/>
</dbReference>
<dbReference type="AlphaFoldDB" id="A0A9W9K6J2"/>
<gene>
    <name evidence="3" type="ORF">N7456_010257</name>
</gene>
<dbReference type="PANTHER" id="PTHR34315">
    <property type="match status" value="1"/>
</dbReference>
<feature type="domain" description="Intradiol ring-cleavage dioxygenases" evidence="2">
    <location>
        <begin position="154"/>
        <end position="246"/>
    </location>
</feature>
<dbReference type="InterPro" id="IPR015889">
    <property type="entry name" value="Intradiol_dOase_core"/>
</dbReference>
<evidence type="ECO:0000313" key="3">
    <source>
        <dbReference type="EMBL" id="KAJ5094396.1"/>
    </source>
</evidence>
<dbReference type="SUPFAM" id="SSF49482">
    <property type="entry name" value="Aromatic compound dioxygenase"/>
    <property type="match status" value="1"/>
</dbReference>
<dbReference type="PANTHER" id="PTHR34315:SF1">
    <property type="entry name" value="INTRADIOL RING-CLEAVAGE DIOXYGENASES DOMAIN-CONTAINING PROTEIN-RELATED"/>
    <property type="match status" value="1"/>
</dbReference>
<dbReference type="Gene3D" id="2.60.130.10">
    <property type="entry name" value="Aromatic compound dioxygenase"/>
    <property type="match status" value="1"/>
</dbReference>
<protein>
    <submittedName>
        <fullName evidence="3">Aromatic compound dioxygenase</fullName>
    </submittedName>
</protein>
<keyword evidence="3" id="KW-0223">Dioxygenase</keyword>
<feature type="signal peptide" evidence="1">
    <location>
        <begin position="1"/>
        <end position="19"/>
    </location>
</feature>
<dbReference type="InterPro" id="IPR000627">
    <property type="entry name" value="Intradiol_dOase_C"/>
</dbReference>
<reference evidence="3" key="2">
    <citation type="journal article" date="2023" name="IMA Fungus">
        <title>Comparative genomic study of the Penicillium genus elucidates a diverse pangenome and 15 lateral gene transfer events.</title>
        <authorList>
            <person name="Petersen C."/>
            <person name="Sorensen T."/>
            <person name="Nielsen M.R."/>
            <person name="Sondergaard T.E."/>
            <person name="Sorensen J.L."/>
            <person name="Fitzpatrick D.A."/>
            <person name="Frisvad J.C."/>
            <person name="Nielsen K.L."/>
        </authorList>
    </citation>
    <scope>NUCLEOTIDE SEQUENCE</scope>
    <source>
        <strain evidence="3">IBT 30069</strain>
    </source>
</reference>
<reference evidence="3" key="1">
    <citation type="submission" date="2022-11" db="EMBL/GenBank/DDBJ databases">
        <authorList>
            <person name="Petersen C."/>
        </authorList>
    </citation>
    <scope>NUCLEOTIDE SEQUENCE</scope>
    <source>
        <strain evidence="3">IBT 30069</strain>
    </source>
</reference>
<evidence type="ECO:0000256" key="1">
    <source>
        <dbReference type="SAM" id="SignalP"/>
    </source>
</evidence>
<proteinExistence type="predicted"/>
<accession>A0A9W9K6J2</accession>
<comment type="caution">
    <text evidence="3">The sequence shown here is derived from an EMBL/GenBank/DDBJ whole genome shotgun (WGS) entry which is preliminary data.</text>
</comment>
<evidence type="ECO:0000259" key="2">
    <source>
        <dbReference type="Pfam" id="PF00775"/>
    </source>
</evidence>
<feature type="chain" id="PRO_5040805164" evidence="1">
    <location>
        <begin position="20"/>
        <end position="261"/>
    </location>
</feature>
<evidence type="ECO:0000313" key="4">
    <source>
        <dbReference type="Proteomes" id="UP001149165"/>
    </source>
</evidence>
<keyword evidence="4" id="KW-1185">Reference proteome</keyword>
<keyword evidence="3" id="KW-0560">Oxidoreductase</keyword>
<sequence>MNIFMLLFLHLALAFLGTAHPGDHGERSATDNTIKVQKGIYHSNVIQGYSRCAKNLESSGLNKRATLRRRIKIDEYRQDLAIRRQEQKTLLPHRKPDDQSTFKHIFHLPDQLEKSHLVTDPSIGPDTPTDELFSNNGTCVLNPDSLTGPFYIQGELIRSDVTDGQAGVPMIIDTQIIDVDSCEPLQGVWWDIWSCNATGVYSGIQTWGNGDENDASNLNTTFLRGLQQTDSEGVAQLQAIFPGHYLSQGLDLSRSNREYFF</sequence>
<dbReference type="OrthoDB" id="121380at2759"/>
<dbReference type="GO" id="GO:0008199">
    <property type="term" value="F:ferric iron binding"/>
    <property type="evidence" value="ECO:0007669"/>
    <property type="project" value="InterPro"/>
</dbReference>
<dbReference type="GO" id="GO:0016702">
    <property type="term" value="F:oxidoreductase activity, acting on single donors with incorporation of molecular oxygen, incorporation of two atoms of oxygen"/>
    <property type="evidence" value="ECO:0007669"/>
    <property type="project" value="InterPro"/>
</dbReference>
<keyword evidence="1" id="KW-0732">Signal</keyword>